<dbReference type="Proteomes" id="UP001627154">
    <property type="component" value="Unassembled WGS sequence"/>
</dbReference>
<comment type="caution">
    <text evidence="2">The sequence shown here is derived from an EMBL/GenBank/DDBJ whole genome shotgun (WGS) entry which is preliminary data.</text>
</comment>
<keyword evidence="3" id="KW-1185">Reference proteome</keyword>
<evidence type="ECO:0000256" key="1">
    <source>
        <dbReference type="SAM" id="MobiDB-lite"/>
    </source>
</evidence>
<dbReference type="AlphaFoldDB" id="A0ABD2WY96"/>
<reference evidence="2 3" key="1">
    <citation type="journal article" date="2024" name="bioRxiv">
        <title>A reference genome for Trichogramma kaykai: A tiny desert-dwelling parasitoid wasp with competing sex-ratio distorters.</title>
        <authorList>
            <person name="Culotta J."/>
            <person name="Lindsey A.R."/>
        </authorList>
    </citation>
    <scope>NUCLEOTIDE SEQUENCE [LARGE SCALE GENOMIC DNA]</scope>
    <source>
        <strain evidence="2 3">KSX58</strain>
    </source>
</reference>
<feature type="compositionally biased region" description="Acidic residues" evidence="1">
    <location>
        <begin position="64"/>
        <end position="73"/>
    </location>
</feature>
<dbReference type="EMBL" id="JBJJXI010000062">
    <property type="protein sequence ID" value="KAL3397512.1"/>
    <property type="molecule type" value="Genomic_DNA"/>
</dbReference>
<proteinExistence type="predicted"/>
<feature type="region of interest" description="Disordered" evidence="1">
    <location>
        <begin position="181"/>
        <end position="241"/>
    </location>
</feature>
<gene>
    <name evidence="2" type="ORF">TKK_008618</name>
</gene>
<protein>
    <submittedName>
        <fullName evidence="2">Uncharacterized protein</fullName>
    </submittedName>
</protein>
<feature type="region of interest" description="Disordered" evidence="1">
    <location>
        <begin position="62"/>
        <end position="82"/>
    </location>
</feature>
<name>A0ABD2WY96_9HYME</name>
<organism evidence="2 3">
    <name type="scientific">Trichogramma kaykai</name>
    <dbReference type="NCBI Taxonomy" id="54128"/>
    <lineage>
        <taxon>Eukaryota</taxon>
        <taxon>Metazoa</taxon>
        <taxon>Ecdysozoa</taxon>
        <taxon>Arthropoda</taxon>
        <taxon>Hexapoda</taxon>
        <taxon>Insecta</taxon>
        <taxon>Pterygota</taxon>
        <taxon>Neoptera</taxon>
        <taxon>Endopterygota</taxon>
        <taxon>Hymenoptera</taxon>
        <taxon>Apocrita</taxon>
        <taxon>Proctotrupomorpha</taxon>
        <taxon>Chalcidoidea</taxon>
        <taxon>Trichogrammatidae</taxon>
        <taxon>Trichogramma</taxon>
    </lineage>
</organism>
<evidence type="ECO:0000313" key="2">
    <source>
        <dbReference type="EMBL" id="KAL3397512.1"/>
    </source>
</evidence>
<sequence>MFVNKRRIVISSFRTTSAMEDQNNNYVKEAPQLVQHHKISSDNDLSPIPKQVDRYWKKRRVTEDDYSDDDDEDDQKKEEATDVYTSSMAVLLMKSSEESNNRRIREVKQCWRLRCESFDSDDTDVATDQPEELRDLDMGDEDEADLLDATLASEFLAEINSEHDYYGADKGRLILTSTASQESQQMEAMELQSDDSSATSSVFESSEGRGGSAGGSLYSTDEEDHYDSKMDISPEPNSPRTYVSSFEIIMPDYPMDHQEAQIRPMENT</sequence>
<feature type="compositionally biased region" description="Low complexity" evidence="1">
    <location>
        <begin position="194"/>
        <end position="205"/>
    </location>
</feature>
<accession>A0ABD2WY96</accession>
<evidence type="ECO:0000313" key="3">
    <source>
        <dbReference type="Proteomes" id="UP001627154"/>
    </source>
</evidence>